<evidence type="ECO:0000256" key="1">
    <source>
        <dbReference type="SAM" id="MobiDB-lite"/>
    </source>
</evidence>
<name>A0A7J7HSU9_CAMSI</name>
<dbReference type="AlphaFoldDB" id="A0A7J7HSU9"/>
<feature type="region of interest" description="Disordered" evidence="1">
    <location>
        <begin position="1"/>
        <end position="86"/>
    </location>
</feature>
<feature type="compositionally biased region" description="Pro residues" evidence="1">
    <location>
        <begin position="62"/>
        <end position="73"/>
    </location>
</feature>
<organism evidence="3 4">
    <name type="scientific">Camellia sinensis</name>
    <name type="common">Tea plant</name>
    <name type="synonym">Thea sinensis</name>
    <dbReference type="NCBI Taxonomy" id="4442"/>
    <lineage>
        <taxon>Eukaryota</taxon>
        <taxon>Viridiplantae</taxon>
        <taxon>Streptophyta</taxon>
        <taxon>Embryophyta</taxon>
        <taxon>Tracheophyta</taxon>
        <taxon>Spermatophyta</taxon>
        <taxon>Magnoliopsida</taxon>
        <taxon>eudicotyledons</taxon>
        <taxon>Gunneridae</taxon>
        <taxon>Pentapetalae</taxon>
        <taxon>asterids</taxon>
        <taxon>Ericales</taxon>
        <taxon>Theaceae</taxon>
        <taxon>Camellia</taxon>
    </lineage>
</organism>
<feature type="compositionally biased region" description="Low complexity" evidence="1">
    <location>
        <begin position="11"/>
        <end position="27"/>
    </location>
</feature>
<feature type="compositionally biased region" description="Basic residues" evidence="1">
    <location>
        <begin position="34"/>
        <end position="47"/>
    </location>
</feature>
<dbReference type="PANTHER" id="PTHR33783">
    <property type="entry name" value="PROTEIN HAIKU1"/>
    <property type="match status" value="1"/>
</dbReference>
<feature type="region of interest" description="Disordered" evidence="1">
    <location>
        <begin position="214"/>
        <end position="237"/>
    </location>
</feature>
<evidence type="ECO:0000259" key="2">
    <source>
        <dbReference type="Pfam" id="PF05678"/>
    </source>
</evidence>
<feature type="compositionally biased region" description="Pro residues" evidence="1">
    <location>
        <begin position="110"/>
        <end position="120"/>
    </location>
</feature>
<reference evidence="3 4" key="2">
    <citation type="submission" date="2020-07" db="EMBL/GenBank/DDBJ databases">
        <title>Genome assembly of wild tea tree DASZ reveals pedigree and selection history of tea varieties.</title>
        <authorList>
            <person name="Zhang W."/>
        </authorList>
    </citation>
    <scope>NUCLEOTIDE SEQUENCE [LARGE SCALE GENOMIC DNA]</scope>
    <source>
        <strain evidence="4">cv. G240</strain>
        <tissue evidence="3">Leaf</tissue>
    </source>
</reference>
<evidence type="ECO:0000313" key="3">
    <source>
        <dbReference type="EMBL" id="KAF5955321.1"/>
    </source>
</evidence>
<feature type="compositionally biased region" description="Pro residues" evidence="1">
    <location>
        <begin position="215"/>
        <end position="229"/>
    </location>
</feature>
<feature type="compositionally biased region" description="Polar residues" evidence="1">
    <location>
        <begin position="1"/>
        <end position="10"/>
    </location>
</feature>
<proteinExistence type="predicted"/>
<feature type="region of interest" description="Disordered" evidence="1">
    <location>
        <begin position="102"/>
        <end position="165"/>
    </location>
</feature>
<feature type="domain" description="VQ" evidence="2">
    <location>
        <begin position="81"/>
        <end position="105"/>
    </location>
</feature>
<gene>
    <name evidence="3" type="ORF">HYC85_008177</name>
</gene>
<feature type="compositionally biased region" description="Pro residues" evidence="1">
    <location>
        <begin position="128"/>
        <end position="155"/>
    </location>
</feature>
<keyword evidence="4" id="KW-1185">Reference proteome</keyword>
<dbReference type="Proteomes" id="UP000593564">
    <property type="component" value="Unassembled WGS sequence"/>
</dbReference>
<comment type="caution">
    <text evidence="3">The sequence shown here is derived from an EMBL/GenBank/DDBJ whole genome shotgun (WGS) entry which is preliminary data.</text>
</comment>
<reference evidence="4" key="1">
    <citation type="journal article" date="2020" name="Nat. Commun.">
        <title>Genome assembly of wild tea tree DASZ reveals pedigree and selection history of tea varieties.</title>
        <authorList>
            <person name="Zhang W."/>
            <person name="Zhang Y."/>
            <person name="Qiu H."/>
            <person name="Guo Y."/>
            <person name="Wan H."/>
            <person name="Zhang X."/>
            <person name="Scossa F."/>
            <person name="Alseekh S."/>
            <person name="Zhang Q."/>
            <person name="Wang P."/>
            <person name="Xu L."/>
            <person name="Schmidt M.H."/>
            <person name="Jia X."/>
            <person name="Li D."/>
            <person name="Zhu A."/>
            <person name="Guo F."/>
            <person name="Chen W."/>
            <person name="Ni D."/>
            <person name="Usadel B."/>
            <person name="Fernie A.R."/>
            <person name="Wen W."/>
        </authorList>
    </citation>
    <scope>NUCLEOTIDE SEQUENCE [LARGE SCALE GENOMIC DNA]</scope>
    <source>
        <strain evidence="4">cv. G240</strain>
    </source>
</reference>
<dbReference type="InterPro" id="IPR008889">
    <property type="entry name" value="VQ"/>
</dbReference>
<dbReference type="Pfam" id="PF05678">
    <property type="entry name" value="VQ"/>
    <property type="match status" value="1"/>
</dbReference>
<sequence length="339" mass="37449">MDKSCHSSGDSTSSSNTTTTNSNNNNNRDQYIRHLNKISHRISKPTRRPTFDHQQQDDVIQQPPPPPPPPPPQQTQNLPQQPPVYNIKKSDFRDVVQKLTGSPSHERFSTPPPIHPPKPPSSRLQRIRPPPLAPITNRPPPLLNNAVPPQPPPPTQSQLAPLSPLPPFPAVHAAAESPISAYMRFLQSSFDSDPKRFPGLSPLAPLVSPRWNNLPQPPPQQQHVLPPPTSGSMAQSPFPMPFSPLPFGCFPSPRSPYHLISPSTTGQLGHTCLKALVKLGGFGFGFLKHVEEPLQTGLSLHYKIDVHLREASGCAAHIYSYPVPVEDLQREIWIGFEVM</sequence>
<dbReference type="PANTHER" id="PTHR33783:SF4">
    <property type="entry name" value="VQ MOTIF-CONTAINING PROTEIN 9"/>
    <property type="match status" value="1"/>
</dbReference>
<protein>
    <recommendedName>
        <fullName evidence="2">VQ domain-containing protein</fullName>
    </recommendedName>
</protein>
<evidence type="ECO:0000313" key="4">
    <source>
        <dbReference type="Proteomes" id="UP000593564"/>
    </source>
</evidence>
<dbReference type="InterPro" id="IPR039612">
    <property type="entry name" value="VQ_5/9/14"/>
</dbReference>
<accession>A0A7J7HSU9</accession>
<dbReference type="EMBL" id="JACBKZ010000003">
    <property type="protein sequence ID" value="KAF5955321.1"/>
    <property type="molecule type" value="Genomic_DNA"/>
</dbReference>